<dbReference type="Pfam" id="PF13624">
    <property type="entry name" value="SurA_N_3"/>
    <property type="match status" value="1"/>
</dbReference>
<dbReference type="HOGENOM" id="CLU_873701_0_0_4"/>
<dbReference type="STRING" id="641147.HMPREF9021_01484"/>
<proteinExistence type="predicted"/>
<dbReference type="Gene3D" id="1.10.4030.10">
    <property type="entry name" value="Porin chaperone SurA, peptide-binding domain"/>
    <property type="match status" value="1"/>
</dbReference>
<dbReference type="AlphaFoldDB" id="V9H5P4"/>
<comment type="caution">
    <text evidence="5">The sequence shown here is derived from an EMBL/GenBank/DDBJ whole genome shotgun (WGS) entry which is preliminary data.</text>
</comment>
<feature type="domain" description="PpiC" evidence="4">
    <location>
        <begin position="174"/>
        <end position="271"/>
    </location>
</feature>
<evidence type="ECO:0000256" key="2">
    <source>
        <dbReference type="PROSITE-ProRule" id="PRU00278"/>
    </source>
</evidence>
<dbReference type="InterPro" id="IPR050280">
    <property type="entry name" value="OMP_Chaperone_SurA"/>
</dbReference>
<keyword evidence="6" id="KW-1185">Reference proteome</keyword>
<dbReference type="GO" id="GO:0003755">
    <property type="term" value="F:peptidyl-prolyl cis-trans isomerase activity"/>
    <property type="evidence" value="ECO:0007669"/>
    <property type="project" value="UniProtKB-KW"/>
</dbReference>
<dbReference type="Proteomes" id="UP000017813">
    <property type="component" value="Unassembled WGS sequence"/>
</dbReference>
<dbReference type="InterPro" id="IPR027304">
    <property type="entry name" value="Trigger_fact/SurA_dom_sf"/>
</dbReference>
<dbReference type="InterPro" id="IPR046357">
    <property type="entry name" value="PPIase_dom_sf"/>
</dbReference>
<dbReference type="PANTHER" id="PTHR47637:SF1">
    <property type="entry name" value="CHAPERONE SURA"/>
    <property type="match status" value="1"/>
</dbReference>
<feature type="signal peptide" evidence="3">
    <location>
        <begin position="1"/>
        <end position="21"/>
    </location>
</feature>
<keyword evidence="1 3" id="KW-0732">Signal</keyword>
<keyword evidence="2" id="KW-0413">Isomerase</keyword>
<evidence type="ECO:0000259" key="4">
    <source>
        <dbReference type="PROSITE" id="PS50198"/>
    </source>
</evidence>
<dbReference type="InterPro" id="IPR000297">
    <property type="entry name" value="PPIase_PpiC"/>
</dbReference>
<dbReference type="eggNOG" id="COG0760">
    <property type="taxonomic scope" value="Bacteria"/>
</dbReference>
<dbReference type="RefSeq" id="WP_002642426.1">
    <property type="nucleotide sequence ID" value="NZ_CP019448.1"/>
</dbReference>
<name>V9H5P4_9NEIS</name>
<dbReference type="Gene3D" id="3.10.50.40">
    <property type="match status" value="1"/>
</dbReference>
<protein>
    <recommendedName>
        <fullName evidence="4">PpiC domain-containing protein</fullName>
    </recommendedName>
</protein>
<evidence type="ECO:0000313" key="5">
    <source>
        <dbReference type="EMBL" id="EFG30517.1"/>
    </source>
</evidence>
<keyword evidence="2" id="KW-0697">Rotamase</keyword>
<reference evidence="5 6" key="2">
    <citation type="submission" date="2011-10" db="EMBL/GenBank/DDBJ databases">
        <title>The Genome Sequence of Simonsiella muelleri ATCC 29453.</title>
        <authorList>
            <consortium name="The Broad Institute Genome Sequencing Platform"/>
            <consortium name="The Broad Institute Genome Sequencing Center for Infectious Disease"/>
            <person name="Earl A."/>
            <person name="Ward D."/>
            <person name="Feldgarden M."/>
            <person name="Gevers D."/>
            <person name="Izard J."/>
            <person name="Baranova O.V."/>
            <person name="Blanton J.M."/>
            <person name="Tanner A.C."/>
            <person name="Dewhirst F."/>
            <person name="Young S.K."/>
            <person name="Zeng Q."/>
            <person name="Gargeya S."/>
            <person name="Fitzgerald M."/>
            <person name="Haas B."/>
            <person name="Abouelleil A."/>
            <person name="Alvarado L."/>
            <person name="Arachchi H.M."/>
            <person name="Berlin A."/>
            <person name="Brown A."/>
            <person name="Chapman S.B."/>
            <person name="Chen Z."/>
            <person name="Dunbar C."/>
            <person name="Freedman E."/>
            <person name="Gearin G."/>
            <person name="Goldberg J."/>
            <person name="Griggs A."/>
            <person name="Gujja S."/>
            <person name="Heiman D."/>
            <person name="Howarth C."/>
            <person name="Larson L."/>
            <person name="Lui A."/>
            <person name="MacDonald P.J.P."/>
            <person name="Montmayeur A."/>
            <person name="Murphy C."/>
            <person name="Neiman D."/>
            <person name="Pearson M."/>
            <person name="Priest M."/>
            <person name="Roberts A."/>
            <person name="Saif S."/>
            <person name="Shea T."/>
            <person name="Shenoy N."/>
            <person name="Sisk P."/>
            <person name="Stolte C."/>
            <person name="Sykes S."/>
            <person name="Wortman J."/>
            <person name="Nusbaum C."/>
            <person name="Birren B."/>
        </authorList>
    </citation>
    <scope>NUCLEOTIDE SEQUENCE [LARGE SCALE GENOMIC DNA]</scope>
    <source>
        <strain evidence="5 6">ATCC 29453</strain>
    </source>
</reference>
<organism evidence="5 6">
    <name type="scientific">Simonsiella muelleri ATCC 29453</name>
    <dbReference type="NCBI Taxonomy" id="641147"/>
    <lineage>
        <taxon>Bacteria</taxon>
        <taxon>Pseudomonadati</taxon>
        <taxon>Pseudomonadota</taxon>
        <taxon>Betaproteobacteria</taxon>
        <taxon>Neisseriales</taxon>
        <taxon>Neisseriaceae</taxon>
        <taxon>Simonsiella</taxon>
    </lineage>
</organism>
<sequence>MKHIKIITLASLLAIHFQAAAEIRVLNGVATEVNASIITYGDIERTVRLLRSNPASASISNEELAKTAKQQLMERALLVYAAKEQGLKVTSAEIDAELNRRATAAHTTVENLFNQTKKLGWSRDAYRLEVAKDLLVGRMIDRMNESVEVSDNDIQAYINQAQKDGQVVPSGNPYTVYNVRRIVLKINENNKAAAVGDRMKLIAKSVQSGSDFGTLAKRYSQEAAAAQNGVVELPENSQPEKVEAMLQLLKVGETSAPIQTTQNWQMLQMLGKRTEIDPTKTQREAIRRLLVRKEQQKQQTQFMQQLMHDAVVNNF</sequence>
<feature type="chain" id="PRO_5030178880" description="PpiC domain-containing protein" evidence="3">
    <location>
        <begin position="22"/>
        <end position="315"/>
    </location>
</feature>
<accession>V9H5P4</accession>
<gene>
    <name evidence="5" type="ORF">HMPREF9021_01484</name>
</gene>
<dbReference type="PROSITE" id="PS50198">
    <property type="entry name" value="PPIC_PPIASE_2"/>
    <property type="match status" value="1"/>
</dbReference>
<dbReference type="KEGG" id="smur:BWP33_10995"/>
<reference evidence="5 6" key="1">
    <citation type="submission" date="2010-03" db="EMBL/GenBank/DDBJ databases">
        <authorList>
            <consortium name="The Broad Institute Genome Sequencing Platform"/>
            <person name="Ward D."/>
            <person name="Earl A."/>
            <person name="Feldgarden M."/>
            <person name="Gevers D."/>
            <person name="Young S."/>
            <person name="Zeng Q."/>
            <person name="Koehrsen M."/>
            <person name="Alvarado L."/>
            <person name="Berlin A.M."/>
            <person name="Borenstein D."/>
            <person name="Chapman S.B."/>
            <person name="Chen Z."/>
            <person name="Engels R."/>
            <person name="Freedman E."/>
            <person name="Gellesch M."/>
            <person name="Goldberg J."/>
            <person name="Griggs A."/>
            <person name="Gujja S."/>
            <person name="Heilman E.R."/>
            <person name="Heiman D.I."/>
            <person name="Hepburn T.A."/>
            <person name="Howarth C."/>
            <person name="Jen D."/>
            <person name="Larson L."/>
            <person name="Mehta T."/>
            <person name="Park D."/>
            <person name="Pearson M."/>
            <person name="Richards J."/>
            <person name="Roberts A."/>
            <person name="Saif S."/>
            <person name="Shea T.D."/>
            <person name="Shenoy N."/>
            <person name="Sisk P."/>
            <person name="Stolte C."/>
            <person name="Sykes S.N."/>
            <person name="Walk T."/>
            <person name="White J."/>
            <person name="Yandava C."/>
            <person name="Izard J."/>
            <person name="Baranova O.V."/>
            <person name="Blanton J.M."/>
            <person name="Tanner A.C."/>
            <person name="Dewhirst F."/>
            <person name="Haas B."/>
            <person name="Nusbaum C."/>
            <person name="Birren B."/>
        </authorList>
    </citation>
    <scope>NUCLEOTIDE SEQUENCE [LARGE SCALE GENOMIC DNA]</scope>
    <source>
        <strain evidence="5 6">ATCC 29453</strain>
    </source>
</reference>
<evidence type="ECO:0000313" key="6">
    <source>
        <dbReference type="Proteomes" id="UP000017813"/>
    </source>
</evidence>
<dbReference type="Pfam" id="PF00639">
    <property type="entry name" value="Rotamase"/>
    <property type="match status" value="1"/>
</dbReference>
<dbReference type="SUPFAM" id="SSF109998">
    <property type="entry name" value="Triger factor/SurA peptide-binding domain-like"/>
    <property type="match status" value="1"/>
</dbReference>
<dbReference type="SUPFAM" id="SSF54534">
    <property type="entry name" value="FKBP-like"/>
    <property type="match status" value="1"/>
</dbReference>
<dbReference type="EMBL" id="ADCY02000044">
    <property type="protein sequence ID" value="EFG30517.1"/>
    <property type="molecule type" value="Genomic_DNA"/>
</dbReference>
<evidence type="ECO:0000256" key="3">
    <source>
        <dbReference type="SAM" id="SignalP"/>
    </source>
</evidence>
<evidence type="ECO:0000256" key="1">
    <source>
        <dbReference type="ARBA" id="ARBA00022729"/>
    </source>
</evidence>
<dbReference type="OrthoDB" id="14196at2"/>
<dbReference type="PANTHER" id="PTHR47637">
    <property type="entry name" value="CHAPERONE SURA"/>
    <property type="match status" value="1"/>
</dbReference>